<dbReference type="EMBL" id="NPKJ01000033">
    <property type="protein sequence ID" value="PAQ10164.1"/>
    <property type="molecule type" value="Genomic_DNA"/>
</dbReference>
<keyword evidence="2" id="KW-1185">Reference proteome</keyword>
<dbReference type="Gene3D" id="3.20.20.70">
    <property type="entry name" value="Aldolase class I"/>
    <property type="match status" value="1"/>
</dbReference>
<dbReference type="RefSeq" id="WP_143747810.1">
    <property type="nucleotide sequence ID" value="NZ_NPKJ01000033.1"/>
</dbReference>
<organism evidence="1 2">
    <name type="scientific">Mesorhizobium temperatum</name>
    <dbReference type="NCBI Taxonomy" id="241416"/>
    <lineage>
        <taxon>Bacteria</taxon>
        <taxon>Pseudomonadati</taxon>
        <taxon>Pseudomonadota</taxon>
        <taxon>Alphaproteobacteria</taxon>
        <taxon>Hyphomicrobiales</taxon>
        <taxon>Phyllobacteriaceae</taxon>
        <taxon>Mesorhizobium</taxon>
    </lineage>
</organism>
<proteinExistence type="predicted"/>
<comment type="caution">
    <text evidence="1">The sequence shown here is derived from an EMBL/GenBank/DDBJ whole genome shotgun (WGS) entry which is preliminary data.</text>
</comment>
<name>A0A271LQ14_9HYPH</name>
<reference evidence="1 2" key="1">
    <citation type="submission" date="2017-08" db="EMBL/GenBank/DDBJ databases">
        <title>Mesorhizobium wenxinae sp. nov., a novel rhizobial species isolated from root nodules of chickpea (Cicer arietinum L.).</title>
        <authorList>
            <person name="Zhang J."/>
        </authorList>
    </citation>
    <scope>NUCLEOTIDE SEQUENCE [LARGE SCALE GENOMIC DNA]</scope>
    <source>
        <strain evidence="1 2">SDW018</strain>
    </source>
</reference>
<dbReference type="OrthoDB" id="920124at2"/>
<gene>
    <name evidence="1" type="ORF">CIT26_09375</name>
</gene>
<evidence type="ECO:0008006" key="3">
    <source>
        <dbReference type="Google" id="ProtNLM"/>
    </source>
</evidence>
<dbReference type="Proteomes" id="UP000216442">
    <property type="component" value="Unassembled WGS sequence"/>
</dbReference>
<evidence type="ECO:0000313" key="1">
    <source>
        <dbReference type="EMBL" id="PAQ10164.1"/>
    </source>
</evidence>
<dbReference type="InterPro" id="IPR013785">
    <property type="entry name" value="Aldolase_TIM"/>
</dbReference>
<protein>
    <recommendedName>
        <fullName evidence="3">Glycoside hydrolase family 42 N-terminal domain-containing protein</fullName>
    </recommendedName>
</protein>
<dbReference type="AlphaFoldDB" id="A0A271LQ14"/>
<accession>A0A271LQ14</accession>
<sequence>MKSIVVAFGVLLSMLSRDGGSTEERTPWIDIPTVQMRGGLSVFWAMGGSQSERHRKEAVAHGFQLSTALNTFADYPGKQKENIANFAKSALANPWAKPPFFERIVRRNIEARRPEGIFFHDIEIPYSNDAEAAWENAQTRKLSGASSFPEFEKDYLKEWSTWFSLPLQWTKEIYPQTPVGLYGVQPFRRDFWGIAGKSASQIDGSHATDLELWRNIDRYVDYYIASIYAFYPTADSVFYMAANVEENYTRTKQFGNRPVYAFEWLRYHNANKWEKNREIDPWLVEAMAIVPWFSGAKGIVLWGWEPNDDRPDLAPYAVFDRYMRSLARVSKLSELIGRGTLVVDTPTYDLWSKRLPLVRKIVVGQDDCVVMAINPWQSDNETTSVETTCGSAPLRVEMKGRMVTLLHSVGPAKAFF</sequence>
<evidence type="ECO:0000313" key="2">
    <source>
        <dbReference type="Proteomes" id="UP000216442"/>
    </source>
</evidence>